<gene>
    <name evidence="2" type="ORF">DAY19_00635</name>
</gene>
<sequence>MNLLLRLVLFNFLIVTNAQYSFGDTQSALEVREKTKEYLSSHKQLLKAITEVYDGYDLLNESLQSFKNTKTGYGTVDSPEDWIKARRKINSAKSKKKVPGVFS</sequence>
<accession>A0ABY0IKC8</accession>
<dbReference type="Proteomes" id="UP000443582">
    <property type="component" value="Unassembled WGS sequence"/>
</dbReference>
<protein>
    <submittedName>
        <fullName evidence="2">Uncharacterized protein</fullName>
    </submittedName>
</protein>
<dbReference type="RefSeq" id="WP_114705251.1">
    <property type="nucleotide sequence ID" value="NZ_QDKL01000001.1"/>
</dbReference>
<evidence type="ECO:0000256" key="1">
    <source>
        <dbReference type="SAM" id="SignalP"/>
    </source>
</evidence>
<keyword evidence="1" id="KW-0732">Signal</keyword>
<name>A0ABY0IKC8_9BACT</name>
<dbReference type="EMBL" id="QDKL01000001">
    <property type="protein sequence ID" value="RZF22306.1"/>
    <property type="molecule type" value="Genomic_DNA"/>
</dbReference>
<proteinExistence type="predicted"/>
<evidence type="ECO:0000313" key="2">
    <source>
        <dbReference type="EMBL" id="RZF22306.1"/>
    </source>
</evidence>
<evidence type="ECO:0000313" key="3">
    <source>
        <dbReference type="Proteomes" id="UP000443582"/>
    </source>
</evidence>
<feature type="signal peptide" evidence="1">
    <location>
        <begin position="1"/>
        <end position="20"/>
    </location>
</feature>
<keyword evidence="3" id="KW-1185">Reference proteome</keyword>
<reference evidence="3" key="1">
    <citation type="journal article" date="2019" name="Int. J. Syst. Evol. Microbiol.">
        <title>Halobacteriovorax valvorus sp. nov., a novel prokaryotic predator isolated from coastal seawater of China.</title>
        <authorList>
            <person name="Chen M.-X."/>
        </authorList>
    </citation>
    <scope>NUCLEOTIDE SEQUENCE [LARGE SCALE GENOMIC DNA]</scope>
    <source>
        <strain evidence="3">BL9</strain>
    </source>
</reference>
<feature type="chain" id="PRO_5047546718" evidence="1">
    <location>
        <begin position="21"/>
        <end position="103"/>
    </location>
</feature>
<comment type="caution">
    <text evidence="2">The sequence shown here is derived from an EMBL/GenBank/DDBJ whole genome shotgun (WGS) entry which is preliminary data.</text>
</comment>
<organism evidence="2 3">
    <name type="scientific">Halobacteriovorax vibrionivorans</name>
    <dbReference type="NCBI Taxonomy" id="2152716"/>
    <lineage>
        <taxon>Bacteria</taxon>
        <taxon>Pseudomonadati</taxon>
        <taxon>Bdellovibrionota</taxon>
        <taxon>Bacteriovoracia</taxon>
        <taxon>Bacteriovoracales</taxon>
        <taxon>Halobacteriovoraceae</taxon>
        <taxon>Halobacteriovorax</taxon>
    </lineage>
</organism>